<organismHost>
    <name type="scientific">Myodes glareolus</name>
    <name type="common">Bank vole</name>
    <name type="synonym">Clethrionomys glareolus</name>
    <dbReference type="NCBI Taxonomy" id="447135"/>
</organismHost>
<organismHost>
    <name type="scientific">Loxodonta africana</name>
    <name type="common">African elephant</name>
    <dbReference type="NCBI Taxonomy" id="9785"/>
</organismHost>
<sequence>MVSVTIIPFMADSVRAQDFQSFAIFSTIIFVLISISDSMVRLTTQGLRRKDEMILSTSSIDTLLFFLALSICARISSRESVSFLMIVDLNDMGRLNLLILSPDCMVICLLSFIMM</sequence>
<feature type="transmembrane region" description="Helical" evidence="1">
    <location>
        <begin position="96"/>
        <end position="114"/>
    </location>
</feature>
<organismHost>
    <name type="scientific">Mus musculus</name>
    <name type="common">Mouse</name>
    <dbReference type="NCBI Taxonomy" id="10090"/>
</organismHost>
<organismHost>
    <name type="scientific">Homo sapiens</name>
    <name type="common">Human</name>
    <dbReference type="NCBI Taxonomy" id="9606"/>
</organismHost>
<organism evidence="2">
    <name type="scientific">Cowpox virus</name>
    <name type="common">CPV</name>
    <dbReference type="NCBI Taxonomy" id="10243"/>
    <lineage>
        <taxon>Viruses</taxon>
        <taxon>Varidnaviria</taxon>
        <taxon>Bamfordvirae</taxon>
        <taxon>Nucleocytoviricota</taxon>
        <taxon>Pokkesviricetes</taxon>
        <taxon>Chitovirales</taxon>
        <taxon>Poxviridae</taxon>
        <taxon>Chordopoxvirinae</taxon>
        <taxon>Orthopoxvirus</taxon>
        <taxon>Orthopoxvirus cowpox</taxon>
    </lineage>
</organism>
<accession>A0A0K2YUV1</accession>
<reference evidence="2" key="2">
    <citation type="submission" date="2015-05" db="EMBL/GenBank/DDBJ databases">
        <title>Utilizing next-generation sequencing to resolve the backbone and inform taxonomy of the Core Goodeniaceae.</title>
        <authorList>
            <person name="Michener P.S."/>
            <person name="Gardner A.G."/>
            <person name="Jabaily R.S."/>
            <person name="Sessa E."/>
        </authorList>
    </citation>
    <scope>NUCLEOTIDE SEQUENCE</scope>
    <source>
        <strain evidence="2">RatPox09</strain>
    </source>
</reference>
<evidence type="ECO:0000256" key="1">
    <source>
        <dbReference type="SAM" id="Phobius"/>
    </source>
</evidence>
<name>A0A0K2YUV1_COWPX</name>
<dbReference type="Proteomes" id="UP000164362">
    <property type="component" value="Segment"/>
</dbReference>
<protein>
    <submittedName>
        <fullName evidence="2">Uncharacterized protein</fullName>
    </submittedName>
</protein>
<dbReference type="EMBL" id="LN864565">
    <property type="protein sequence ID" value="CRL86540.1"/>
    <property type="molecule type" value="Genomic_DNA"/>
</dbReference>
<organismHost>
    <name type="scientific">Bos taurus</name>
    <name type="common">Bovine</name>
    <dbReference type="NCBI Taxonomy" id="9913"/>
</organismHost>
<organismHost>
    <name type="scientific">Felis catus</name>
    <name type="common">Cat</name>
    <name type="synonym">Felis silvestris catus</name>
    <dbReference type="NCBI Taxonomy" id="9685"/>
</organismHost>
<reference evidence="2" key="1">
    <citation type="journal article" date="2015" name="J. Virol.">
        <title>Out of the reservoir: Phenotypic and genotypic characterization of a novel cowpox virus isolated from a common vole.</title>
        <authorList>
            <person name="Hoffmann D."/>
            <person name="Franke A."/>
            <person name="Jenckel M."/>
            <person name="Tamosiunaite A."/>
            <person name="Schluckebier J."/>
            <person name="Granzow H."/>
            <person name="Hoffmann B."/>
            <person name="Fischer S."/>
            <person name="Ulrich R.G."/>
            <person name="Hoper D."/>
            <person name="Goller K."/>
            <person name="Osterrieder N."/>
            <person name="Beer M."/>
        </authorList>
    </citation>
    <scope>NUCLEOTIDE SEQUENCE [LARGE SCALE GENOMIC DNA]</scope>
    <source>
        <strain evidence="2">RatPox09</strain>
    </source>
</reference>
<organismHost>
    <name type="scientific">Apodemus sylvaticus</name>
    <name type="common">European woodmouse</name>
    <dbReference type="NCBI Taxonomy" id="10129"/>
</organismHost>
<feature type="transmembrane region" description="Helical" evidence="1">
    <location>
        <begin position="54"/>
        <end position="76"/>
    </location>
</feature>
<proteinExistence type="predicted"/>
<keyword evidence="1" id="KW-0812">Transmembrane</keyword>
<organismHost>
    <name type="scientific">Microtus agrestis</name>
    <name type="common">Short-tailed field vole</name>
    <dbReference type="NCBI Taxonomy" id="29092"/>
</organismHost>
<keyword evidence="1" id="KW-1133">Transmembrane helix</keyword>
<keyword evidence="1" id="KW-0472">Membrane</keyword>
<gene>
    <name evidence="2" type="primary">gCPXV0200</name>
</gene>
<feature type="transmembrane region" description="Helical" evidence="1">
    <location>
        <begin position="20"/>
        <end position="42"/>
    </location>
</feature>
<evidence type="ECO:0000313" key="2">
    <source>
        <dbReference type="EMBL" id="CRL86540.1"/>
    </source>
</evidence>